<dbReference type="AlphaFoldDB" id="A0A7W8ZQT3"/>
<keyword evidence="1" id="KW-0472">Membrane</keyword>
<keyword evidence="1" id="KW-1133">Transmembrane helix</keyword>
<evidence type="ECO:0000256" key="2">
    <source>
        <dbReference type="SAM" id="SignalP"/>
    </source>
</evidence>
<feature type="transmembrane region" description="Helical" evidence="1">
    <location>
        <begin position="78"/>
        <end position="97"/>
    </location>
</feature>
<evidence type="ECO:0000256" key="1">
    <source>
        <dbReference type="SAM" id="Phobius"/>
    </source>
</evidence>
<reference evidence="3 4" key="1">
    <citation type="submission" date="2020-08" db="EMBL/GenBank/DDBJ databases">
        <title>Genomic Encyclopedia of Type Strains, Phase IV (KMG-V): Genome sequencing to study the core and pangenomes of soil and plant-associated prokaryotes.</title>
        <authorList>
            <person name="Whitman W."/>
        </authorList>
    </citation>
    <scope>NUCLEOTIDE SEQUENCE [LARGE SCALE GENOMIC DNA]</scope>
    <source>
        <strain evidence="3 4">S3M1</strain>
    </source>
</reference>
<organism evidence="3 4">
    <name type="scientific">Pedobacter cryoconitis</name>
    <dbReference type="NCBI Taxonomy" id="188932"/>
    <lineage>
        <taxon>Bacteria</taxon>
        <taxon>Pseudomonadati</taxon>
        <taxon>Bacteroidota</taxon>
        <taxon>Sphingobacteriia</taxon>
        <taxon>Sphingobacteriales</taxon>
        <taxon>Sphingobacteriaceae</taxon>
        <taxon>Pedobacter</taxon>
    </lineage>
</organism>
<evidence type="ECO:0000313" key="3">
    <source>
        <dbReference type="EMBL" id="MBB5638270.1"/>
    </source>
</evidence>
<proteinExistence type="predicted"/>
<sequence>MRLKSFAITIAIALFFFTGILQAAPLPTDMLQLTTKQQFLKKDLQSIVQHFTIDNAKVVTRQRQTIYHTIKLDITPKIRTVSMIAMITGISLLAASISNEIGTETSRPLTRVIIDEILYAMMFSLYVFHSVFDWIYRKRDEND</sequence>
<feature type="transmembrane region" description="Helical" evidence="1">
    <location>
        <begin position="117"/>
        <end position="136"/>
    </location>
</feature>
<keyword evidence="2" id="KW-0732">Signal</keyword>
<name>A0A7W8ZQT3_9SPHI</name>
<gene>
    <name evidence="3" type="ORF">HDE68_004199</name>
</gene>
<feature type="chain" id="PRO_5031037944" evidence="2">
    <location>
        <begin position="24"/>
        <end position="143"/>
    </location>
</feature>
<accession>A0A7W8ZQT3</accession>
<dbReference type="Proteomes" id="UP000537204">
    <property type="component" value="Unassembled WGS sequence"/>
</dbReference>
<evidence type="ECO:0000313" key="4">
    <source>
        <dbReference type="Proteomes" id="UP000537204"/>
    </source>
</evidence>
<dbReference type="EMBL" id="JACHCE010000008">
    <property type="protein sequence ID" value="MBB5638270.1"/>
    <property type="molecule type" value="Genomic_DNA"/>
</dbReference>
<comment type="caution">
    <text evidence="3">The sequence shown here is derived from an EMBL/GenBank/DDBJ whole genome shotgun (WGS) entry which is preliminary data.</text>
</comment>
<keyword evidence="1" id="KW-0812">Transmembrane</keyword>
<protein>
    <submittedName>
        <fullName evidence="3">Cu/Ag efflux pump CusA</fullName>
    </submittedName>
</protein>
<dbReference type="RefSeq" id="WP_183884116.1">
    <property type="nucleotide sequence ID" value="NZ_JACHCE010000008.1"/>
</dbReference>
<feature type="signal peptide" evidence="2">
    <location>
        <begin position="1"/>
        <end position="23"/>
    </location>
</feature>